<feature type="domain" description="Helix-turn-helix" evidence="1">
    <location>
        <begin position="70"/>
        <end position="112"/>
    </location>
</feature>
<protein>
    <recommendedName>
        <fullName evidence="1">Helix-turn-helix domain-containing protein</fullName>
    </recommendedName>
</protein>
<gene>
    <name evidence="2" type="ORF">Csp1_25630</name>
</gene>
<dbReference type="KEGG" id="cpre:Csp1_25630"/>
<organism evidence="2 3">
    <name type="scientific">Corynebacterium provencense</name>
    <dbReference type="NCBI Taxonomy" id="1737425"/>
    <lineage>
        <taxon>Bacteria</taxon>
        <taxon>Bacillati</taxon>
        <taxon>Actinomycetota</taxon>
        <taxon>Actinomycetes</taxon>
        <taxon>Mycobacteriales</taxon>
        <taxon>Corynebacteriaceae</taxon>
        <taxon>Corynebacterium</taxon>
    </lineage>
</organism>
<proteinExistence type="predicted"/>
<evidence type="ECO:0000313" key="3">
    <source>
        <dbReference type="Proteomes" id="UP000247696"/>
    </source>
</evidence>
<accession>A0A2Z3YUG2</accession>
<dbReference type="InterPro" id="IPR041657">
    <property type="entry name" value="HTH_17"/>
</dbReference>
<dbReference type="Pfam" id="PF12728">
    <property type="entry name" value="HTH_17"/>
    <property type="match status" value="1"/>
</dbReference>
<keyword evidence="3" id="KW-1185">Reference proteome</keyword>
<name>A0A2Z3YUG2_9CORY</name>
<evidence type="ECO:0000259" key="1">
    <source>
        <dbReference type="Pfam" id="PF12728"/>
    </source>
</evidence>
<dbReference type="AlphaFoldDB" id="A0A2Z3YUG2"/>
<sequence length="116" mass="12614">MKHITGIVLTTTEADLLVTATLQAQALAARHGARLNPDVLALAAQIRSAPGTTEPTDQPTPDTEYEQVSSATAATILGCTPRYVTQLASRGRLPGVKNAGVWWFNRDDIETYRDWH</sequence>
<dbReference type="Proteomes" id="UP000247696">
    <property type="component" value="Chromosome"/>
</dbReference>
<reference evidence="3" key="1">
    <citation type="submission" date="2017-11" db="EMBL/GenBank/DDBJ databases">
        <title>Otitis media/interna in a cat caused by the recently described species Corynebacterium provencense.</title>
        <authorList>
            <person name="Kittl S."/>
            <person name="Brodard I."/>
            <person name="Rychener L."/>
            <person name="Jores J."/>
            <person name="Roosje P."/>
            <person name="Gobeli Brawand S."/>
        </authorList>
    </citation>
    <scope>NUCLEOTIDE SEQUENCE [LARGE SCALE GENOMIC DNA]</scope>
    <source>
        <strain evidence="3">17KM38</strain>
    </source>
</reference>
<dbReference type="EMBL" id="CP024988">
    <property type="protein sequence ID" value="AWT27311.1"/>
    <property type="molecule type" value="Genomic_DNA"/>
</dbReference>
<dbReference type="OrthoDB" id="4413834at2"/>
<evidence type="ECO:0000313" key="2">
    <source>
        <dbReference type="EMBL" id="AWT27311.1"/>
    </source>
</evidence>
<dbReference type="STRING" id="1737425.GCA_900049755_01331"/>
<dbReference type="RefSeq" id="WP_110482256.1">
    <property type="nucleotide sequence ID" value="NZ_CP024988.1"/>
</dbReference>